<comment type="caution">
    <text evidence="1">The sequence shown here is derived from an EMBL/GenBank/DDBJ whole genome shotgun (WGS) entry which is preliminary data.</text>
</comment>
<dbReference type="EMBL" id="SJPU01000001">
    <property type="protein sequence ID" value="TWU18020.1"/>
    <property type="molecule type" value="Genomic_DNA"/>
</dbReference>
<evidence type="ECO:0000313" key="1">
    <source>
        <dbReference type="EMBL" id="TWU18020.1"/>
    </source>
</evidence>
<evidence type="ECO:0000313" key="2">
    <source>
        <dbReference type="Proteomes" id="UP000319908"/>
    </source>
</evidence>
<name>A0A5C6C0F8_9BACT</name>
<accession>A0A5C6C0F8</accession>
<dbReference type="AlphaFoldDB" id="A0A5C6C0F8"/>
<gene>
    <name evidence="1" type="ORF">Poly21_01730</name>
</gene>
<reference evidence="1 2" key="1">
    <citation type="journal article" date="2020" name="Antonie Van Leeuwenhoek">
        <title>Rhodopirellula heiligendammensis sp. nov., Rhodopirellula pilleata sp. nov., and Rhodopirellula solitaria sp. nov. isolated from natural or artificial marine surfaces in Northern Germany and California, USA, and emended description of the genus Rhodopirellula.</title>
        <authorList>
            <person name="Kallscheuer N."/>
            <person name="Wiegand S."/>
            <person name="Jogler M."/>
            <person name="Boedeker C."/>
            <person name="Peeters S.H."/>
            <person name="Rast P."/>
            <person name="Heuer A."/>
            <person name="Jetten M.S.M."/>
            <person name="Rohde M."/>
            <person name="Jogler C."/>
        </authorList>
    </citation>
    <scope>NUCLEOTIDE SEQUENCE [LARGE SCALE GENOMIC DNA]</scope>
    <source>
        <strain evidence="1 2">Poly21</strain>
    </source>
</reference>
<sequence length="77" mass="9186">MSGLRVGRLRIRELYASDRRTHRHRVVCRRVRTMREAERVMREPLPAGCYFRSIDRVVRGERLGWKAIHTNRPEVAS</sequence>
<keyword evidence="2" id="KW-1185">Reference proteome</keyword>
<protein>
    <submittedName>
        <fullName evidence="1">Uncharacterized protein</fullName>
    </submittedName>
</protein>
<proteinExistence type="predicted"/>
<dbReference type="Proteomes" id="UP000319908">
    <property type="component" value="Unassembled WGS sequence"/>
</dbReference>
<organism evidence="1 2">
    <name type="scientific">Allorhodopirellula heiligendammensis</name>
    <dbReference type="NCBI Taxonomy" id="2714739"/>
    <lineage>
        <taxon>Bacteria</taxon>
        <taxon>Pseudomonadati</taxon>
        <taxon>Planctomycetota</taxon>
        <taxon>Planctomycetia</taxon>
        <taxon>Pirellulales</taxon>
        <taxon>Pirellulaceae</taxon>
        <taxon>Allorhodopirellula</taxon>
    </lineage>
</organism>